<feature type="domain" description="Gram-positive cocci surface proteins LPxTG" evidence="8">
    <location>
        <begin position="418"/>
        <end position="448"/>
    </location>
</feature>
<evidence type="ECO:0000256" key="1">
    <source>
        <dbReference type="ARBA" id="ARBA00022512"/>
    </source>
</evidence>
<dbReference type="STRING" id="1050174.CEPID_10440"/>
<keyword evidence="6" id="KW-1133">Transmembrane helix</keyword>
<feature type="chain" id="PRO_5002554719" evidence="7">
    <location>
        <begin position="33"/>
        <end position="451"/>
    </location>
</feature>
<dbReference type="PATRIC" id="fig|1050174.4.peg.2102"/>
<sequence>MRAKEIRRRNATAWLAVLLTLMATICCPQAHAQDFASDARAFHVFKGSGGPEDAGGQTPVVGARFQARQLIGLSATTSQLGELTRTMPQLLTSDPGYPLGAPIVELTDLDGFAHFIGLADGVYQVSELPQRIGNDYEQISNPFLVVVRSDVTFEPQIHAKSLTSPVVKTVDKTDINVDESLNYQVEATVVEVDASGKLYQLYIIDQLDDNLRNPRNFRVTAGNLARDIVLDGATDYTVAVDGQRLDLELTEHGLEQVAAIRPGHPETKLKFSFDVDVAHTVVDGVVVNNCAIYRPDGLVSRPLNAPVAAKNKPVFKLVAVYAKQQQIMPTSCPLVGKDGVPVTGFGSNTASVTVHNPAPEEKPWYIPVILLPIFGLGSSGHGSSGGSSTVQGEKPATADQNQATKNPLKRLDQSLAMTGASIIGLVIVALLLALGGLFFLGAKRRKDEEEA</sequence>
<keyword evidence="2" id="KW-0964">Secreted</keyword>
<evidence type="ECO:0000256" key="3">
    <source>
        <dbReference type="ARBA" id="ARBA00022729"/>
    </source>
</evidence>
<keyword evidence="4" id="KW-0572">Peptidoglycan-anchor</keyword>
<dbReference type="InterPro" id="IPR019931">
    <property type="entry name" value="LPXTG_anchor"/>
</dbReference>
<dbReference type="OrthoDB" id="3199332at2"/>
<keyword evidence="6" id="KW-0812">Transmembrane</keyword>
<feature type="signal peptide" evidence="7">
    <location>
        <begin position="1"/>
        <end position="32"/>
    </location>
</feature>
<proteinExistence type="predicted"/>
<keyword evidence="6" id="KW-0472">Membrane</keyword>
<evidence type="ECO:0000313" key="9">
    <source>
        <dbReference type="EMBL" id="AKK03918.1"/>
    </source>
</evidence>
<reference evidence="9 10" key="1">
    <citation type="submission" date="2015-05" db="EMBL/GenBank/DDBJ databases">
        <title>Complete genome sequence of Corynebacterium epidermidicanis DSM 45586, isolated from the skin of a dog suffering from pruritus.</title>
        <authorList>
            <person name="Ruckert C."/>
            <person name="Albersmeier A."/>
            <person name="Winkler A."/>
            <person name="Tauch A."/>
        </authorList>
    </citation>
    <scope>NUCLEOTIDE SEQUENCE [LARGE SCALE GENOMIC DNA]</scope>
    <source>
        <strain evidence="9 10">DSM 45586</strain>
    </source>
</reference>
<dbReference type="Proteomes" id="UP000035368">
    <property type="component" value="Chromosome"/>
</dbReference>
<dbReference type="KEGG" id="cei:CEPID_10440"/>
<keyword evidence="3 7" id="KW-0732">Signal</keyword>
<dbReference type="Gene3D" id="2.60.40.740">
    <property type="match status" value="1"/>
</dbReference>
<dbReference type="InterPro" id="IPR026466">
    <property type="entry name" value="Fim_isopep_form_D2_dom"/>
</dbReference>
<dbReference type="RefSeq" id="WP_047240855.1">
    <property type="nucleotide sequence ID" value="NZ_CP011541.1"/>
</dbReference>
<keyword evidence="1" id="KW-0134">Cell wall</keyword>
<evidence type="ECO:0000313" key="10">
    <source>
        <dbReference type="Proteomes" id="UP000035368"/>
    </source>
</evidence>
<feature type="region of interest" description="Disordered" evidence="5">
    <location>
        <begin position="382"/>
        <end position="405"/>
    </location>
</feature>
<dbReference type="EMBL" id="CP011541">
    <property type="protein sequence ID" value="AKK03918.1"/>
    <property type="molecule type" value="Genomic_DNA"/>
</dbReference>
<dbReference type="NCBIfam" id="TIGR01167">
    <property type="entry name" value="LPXTG_anchor"/>
    <property type="match status" value="1"/>
</dbReference>
<name>A0A0G3GWL4_9CORY</name>
<dbReference type="NCBIfam" id="TIGR04226">
    <property type="entry name" value="RrgB_K2N_iso_D2"/>
    <property type="match status" value="1"/>
</dbReference>
<dbReference type="Pfam" id="PF00746">
    <property type="entry name" value="Gram_pos_anchor"/>
    <property type="match status" value="1"/>
</dbReference>
<gene>
    <name evidence="9" type="ORF">CEPID_10440</name>
</gene>
<evidence type="ECO:0000256" key="5">
    <source>
        <dbReference type="SAM" id="MobiDB-lite"/>
    </source>
</evidence>
<evidence type="ECO:0000259" key="8">
    <source>
        <dbReference type="Pfam" id="PF00746"/>
    </source>
</evidence>
<accession>A0A0G3GWL4</accession>
<evidence type="ECO:0000256" key="6">
    <source>
        <dbReference type="SAM" id="Phobius"/>
    </source>
</evidence>
<evidence type="ECO:0000256" key="7">
    <source>
        <dbReference type="SAM" id="SignalP"/>
    </source>
</evidence>
<feature type="transmembrane region" description="Helical" evidence="6">
    <location>
        <begin position="415"/>
        <end position="440"/>
    </location>
</feature>
<dbReference type="AlphaFoldDB" id="A0A0G3GWL4"/>
<evidence type="ECO:0000256" key="2">
    <source>
        <dbReference type="ARBA" id="ARBA00022525"/>
    </source>
</evidence>
<organism evidence="9 10">
    <name type="scientific">Corynebacterium epidermidicanis</name>
    <dbReference type="NCBI Taxonomy" id="1050174"/>
    <lineage>
        <taxon>Bacteria</taxon>
        <taxon>Bacillati</taxon>
        <taxon>Actinomycetota</taxon>
        <taxon>Actinomycetes</taxon>
        <taxon>Mycobacteriales</taxon>
        <taxon>Corynebacteriaceae</taxon>
        <taxon>Corynebacterium</taxon>
    </lineage>
</organism>
<keyword evidence="10" id="KW-1185">Reference proteome</keyword>
<evidence type="ECO:0000256" key="4">
    <source>
        <dbReference type="ARBA" id="ARBA00023088"/>
    </source>
</evidence>
<protein>
    <submittedName>
        <fullName evidence="9">Fimbrial isopeptide formation D2 domain</fullName>
    </submittedName>
</protein>